<keyword evidence="2" id="KW-0732">Signal</keyword>
<comment type="caution">
    <text evidence="3">The sequence shown here is derived from an EMBL/GenBank/DDBJ whole genome shotgun (WGS) entry which is preliminary data.</text>
</comment>
<feature type="region of interest" description="Disordered" evidence="1">
    <location>
        <begin position="113"/>
        <end position="141"/>
    </location>
</feature>
<feature type="chain" id="PRO_5047369631" description="Lipoprotein" evidence="2">
    <location>
        <begin position="19"/>
        <end position="141"/>
    </location>
</feature>
<organism evidence="3 4">
    <name type="scientific">Erythrobacter ani</name>
    <dbReference type="NCBI Taxonomy" id="2827235"/>
    <lineage>
        <taxon>Bacteria</taxon>
        <taxon>Pseudomonadati</taxon>
        <taxon>Pseudomonadota</taxon>
        <taxon>Alphaproteobacteria</taxon>
        <taxon>Sphingomonadales</taxon>
        <taxon>Erythrobacteraceae</taxon>
        <taxon>Erythrobacter/Porphyrobacter group</taxon>
        <taxon>Erythrobacter</taxon>
    </lineage>
</organism>
<keyword evidence="4" id="KW-1185">Reference proteome</keyword>
<dbReference type="Proteomes" id="UP000699975">
    <property type="component" value="Unassembled WGS sequence"/>
</dbReference>
<feature type="signal peptide" evidence="2">
    <location>
        <begin position="1"/>
        <end position="18"/>
    </location>
</feature>
<name>A0ABS6SIK1_9SPHN</name>
<evidence type="ECO:0000313" key="3">
    <source>
        <dbReference type="EMBL" id="MBV7264839.1"/>
    </source>
</evidence>
<evidence type="ECO:0000313" key="4">
    <source>
        <dbReference type="Proteomes" id="UP000699975"/>
    </source>
</evidence>
<dbReference type="PROSITE" id="PS51257">
    <property type="entry name" value="PROKAR_LIPOPROTEIN"/>
    <property type="match status" value="1"/>
</dbReference>
<proteinExistence type="predicted"/>
<gene>
    <name evidence="3" type="ORF">KCG45_01450</name>
</gene>
<evidence type="ECO:0000256" key="1">
    <source>
        <dbReference type="SAM" id="MobiDB-lite"/>
    </source>
</evidence>
<feature type="compositionally biased region" description="Polar residues" evidence="1">
    <location>
        <begin position="73"/>
        <end position="94"/>
    </location>
</feature>
<accession>A0ABS6SIK1</accession>
<protein>
    <recommendedName>
        <fullName evidence="5">Lipoprotein</fullName>
    </recommendedName>
</protein>
<evidence type="ECO:0008006" key="5">
    <source>
        <dbReference type="Google" id="ProtNLM"/>
    </source>
</evidence>
<sequence>MRYIALAGALTAVSACTAAETNEAASADATAVEETAIVAETAAADGGPSYGTFRITRANGDVIVEELAEDGTFTATDQDGEVTTGTYEQRSPNEFCSKDDDDAEMTCYAEEVNDEGVWISTDPDDGESSTVERVTGDVEAE</sequence>
<reference evidence="3 4" key="1">
    <citation type="submission" date="2021-04" db="EMBL/GenBank/DDBJ databases">
        <authorList>
            <person name="Pira H."/>
            <person name="Risdian C."/>
            <person name="Wink J."/>
        </authorList>
    </citation>
    <scope>NUCLEOTIDE SEQUENCE [LARGE SCALE GENOMIC DNA]</scope>
    <source>
        <strain evidence="3 4">WH131</strain>
    </source>
</reference>
<dbReference type="RefSeq" id="WP_218315372.1">
    <property type="nucleotide sequence ID" value="NZ_JAGSPB010000001.1"/>
</dbReference>
<feature type="region of interest" description="Disordered" evidence="1">
    <location>
        <begin position="71"/>
        <end position="101"/>
    </location>
</feature>
<evidence type="ECO:0000256" key="2">
    <source>
        <dbReference type="SAM" id="SignalP"/>
    </source>
</evidence>
<dbReference type="EMBL" id="JAGSPB010000001">
    <property type="protein sequence ID" value="MBV7264839.1"/>
    <property type="molecule type" value="Genomic_DNA"/>
</dbReference>